<dbReference type="NCBIfam" id="NF007570">
    <property type="entry name" value="PRK10201.1"/>
    <property type="match status" value="1"/>
</dbReference>
<dbReference type="GO" id="GO:0008263">
    <property type="term" value="F:pyrimidine-specific mismatch base pair DNA N-glycosylase activity"/>
    <property type="evidence" value="ECO:0007669"/>
    <property type="project" value="TreeGrafter"/>
</dbReference>
<proteinExistence type="predicted"/>
<evidence type="ECO:0000313" key="5">
    <source>
        <dbReference type="EMBL" id="TCL04725.1"/>
    </source>
</evidence>
<keyword evidence="3" id="KW-0234">DNA repair</keyword>
<accession>A0A4R1NB99</accession>
<keyword evidence="2" id="KW-0378">Hydrolase</keyword>
<dbReference type="EMBL" id="SJOI01000001">
    <property type="protein sequence ID" value="TCL04725.1"/>
    <property type="molecule type" value="Genomic_DNA"/>
</dbReference>
<dbReference type="PANTHER" id="PTHR12159">
    <property type="entry name" value="G/T AND G/U MISMATCH-SPECIFIC DNA GLYCOSYLASE"/>
    <property type="match status" value="1"/>
</dbReference>
<dbReference type="GO" id="GO:0004844">
    <property type="term" value="F:uracil DNA N-glycosylase activity"/>
    <property type="evidence" value="ECO:0007669"/>
    <property type="project" value="TreeGrafter"/>
</dbReference>
<evidence type="ECO:0000256" key="2">
    <source>
        <dbReference type="ARBA" id="ARBA00022801"/>
    </source>
</evidence>
<dbReference type="SMART" id="SM00987">
    <property type="entry name" value="UreE_C"/>
    <property type="match status" value="1"/>
</dbReference>
<dbReference type="Proteomes" id="UP000294555">
    <property type="component" value="Unassembled WGS sequence"/>
</dbReference>
<dbReference type="InterPro" id="IPR005122">
    <property type="entry name" value="Uracil-DNA_glycosylase-like"/>
</dbReference>
<dbReference type="GO" id="GO:0006285">
    <property type="term" value="P:base-excision repair, AP site formation"/>
    <property type="evidence" value="ECO:0007669"/>
    <property type="project" value="InterPro"/>
</dbReference>
<reference evidence="5 6" key="1">
    <citation type="submission" date="2019-02" db="EMBL/GenBank/DDBJ databases">
        <title>Investigation of anaerobic lignin degradation for improved lignocellulosic biofuels.</title>
        <authorList>
            <person name="Deangelis K."/>
        </authorList>
    </citation>
    <scope>NUCLEOTIDE SEQUENCE [LARGE SCALE GENOMIC DNA]</scope>
    <source>
        <strain evidence="5 6">159R</strain>
    </source>
</reference>
<dbReference type="PANTHER" id="PTHR12159:SF9">
    <property type="entry name" value="G_T MISMATCH-SPECIFIC THYMINE DNA GLYCOSYLASE"/>
    <property type="match status" value="1"/>
</dbReference>
<evidence type="ECO:0000256" key="3">
    <source>
        <dbReference type="ARBA" id="ARBA00023204"/>
    </source>
</evidence>
<dbReference type="RefSeq" id="WP_132923491.1">
    <property type="nucleotide sequence ID" value="NZ_SJOI01000001.1"/>
</dbReference>
<dbReference type="OrthoDB" id="9799921at2"/>
<dbReference type="AlphaFoldDB" id="A0A4R1NB99"/>
<protein>
    <submittedName>
        <fullName evidence="5">G/U mismatch-specific uracil-DNA glycosylase</fullName>
    </submittedName>
</protein>
<dbReference type="InterPro" id="IPR036895">
    <property type="entry name" value="Uracil-DNA_glycosylase-like_sf"/>
</dbReference>
<gene>
    <name evidence="5" type="ORF">EZJ58_2860</name>
</gene>
<dbReference type="SUPFAM" id="SSF52141">
    <property type="entry name" value="Uracil-DNA glycosylase-like"/>
    <property type="match status" value="1"/>
</dbReference>
<sequence>MLEDILSPGLRVVFCGINPGLSSAHKGLHFANPNNRFWKILHQSGFTERQFKPEEGPELLGSGCGLTVLVERPTVEAADVTLSEIREGGPRLIEKIEFYQPKALAVLGKQVYRQAFRVRDVMWGKQEMTIGNTEIWVLPNPSGLNRMSFGTLLKSYRELNLSLSPLRASGISNLKPYS</sequence>
<keyword evidence="1" id="KW-0227">DNA damage</keyword>
<dbReference type="Gene3D" id="3.40.470.10">
    <property type="entry name" value="Uracil-DNA glycosylase-like domain"/>
    <property type="match status" value="1"/>
</dbReference>
<comment type="caution">
    <text evidence="5">The sequence shown here is derived from an EMBL/GenBank/DDBJ whole genome shotgun (WGS) entry which is preliminary data.</text>
</comment>
<organism evidence="5 6">
    <name type="scientific">Sodalis ligni</name>
    <dbReference type="NCBI Taxonomy" id="2697027"/>
    <lineage>
        <taxon>Bacteria</taxon>
        <taxon>Pseudomonadati</taxon>
        <taxon>Pseudomonadota</taxon>
        <taxon>Gammaproteobacteria</taxon>
        <taxon>Enterobacterales</taxon>
        <taxon>Bruguierivoracaceae</taxon>
        <taxon>Sodalis</taxon>
    </lineage>
</organism>
<dbReference type="SMART" id="SM00986">
    <property type="entry name" value="UDG"/>
    <property type="match status" value="1"/>
</dbReference>
<dbReference type="Pfam" id="PF03167">
    <property type="entry name" value="UDG"/>
    <property type="match status" value="1"/>
</dbReference>
<keyword evidence="6" id="KW-1185">Reference proteome</keyword>
<evidence type="ECO:0000313" key="6">
    <source>
        <dbReference type="Proteomes" id="UP000294555"/>
    </source>
</evidence>
<name>A0A4R1NB99_9GAMM</name>
<dbReference type="CDD" id="cd10028">
    <property type="entry name" value="UDG-F2_TDG_MUG"/>
    <property type="match status" value="1"/>
</dbReference>
<feature type="domain" description="Uracil-DNA glycosylase-like" evidence="4">
    <location>
        <begin position="3"/>
        <end position="161"/>
    </location>
</feature>
<dbReference type="InterPro" id="IPR015637">
    <property type="entry name" value="MUG/TDG"/>
</dbReference>
<evidence type="ECO:0000256" key="1">
    <source>
        <dbReference type="ARBA" id="ARBA00022763"/>
    </source>
</evidence>
<evidence type="ECO:0000259" key="4">
    <source>
        <dbReference type="SMART" id="SM00986"/>
    </source>
</evidence>